<accession>A0ABY1ZHM8</accession>
<evidence type="ECO:0000313" key="4">
    <source>
        <dbReference type="Proteomes" id="UP000313645"/>
    </source>
</evidence>
<dbReference type="Proteomes" id="UP000313645">
    <property type="component" value="Unassembled WGS sequence"/>
</dbReference>
<dbReference type="CDD" id="cd09873">
    <property type="entry name" value="PIN_Pae0151-like"/>
    <property type="match status" value="1"/>
</dbReference>
<name>A0ABY1ZHM8_9GAMM</name>
<keyword evidence="1" id="KW-0460">Magnesium</keyword>
<dbReference type="Gene3D" id="3.40.50.1010">
    <property type="entry name" value="5'-nuclease"/>
    <property type="match status" value="1"/>
</dbReference>
<dbReference type="PANTHER" id="PTHR35901">
    <property type="entry name" value="RIBONUCLEASE VAPC3"/>
    <property type="match status" value="1"/>
</dbReference>
<proteinExistence type="predicted"/>
<feature type="domain" description="PIN" evidence="2">
    <location>
        <begin position="44"/>
        <end position="188"/>
    </location>
</feature>
<dbReference type="EMBL" id="SJDL01000067">
    <property type="protein sequence ID" value="TBW47473.1"/>
    <property type="molecule type" value="Genomic_DNA"/>
</dbReference>
<evidence type="ECO:0000259" key="2">
    <source>
        <dbReference type="Pfam" id="PF01850"/>
    </source>
</evidence>
<gene>
    <name evidence="3" type="ORF">EZI54_22710</name>
</gene>
<dbReference type="InterPro" id="IPR002716">
    <property type="entry name" value="PIN_dom"/>
</dbReference>
<evidence type="ECO:0000313" key="3">
    <source>
        <dbReference type="EMBL" id="TBW47473.1"/>
    </source>
</evidence>
<dbReference type="PANTHER" id="PTHR35901:SF1">
    <property type="entry name" value="EXONUCLEASE VAPC9"/>
    <property type="match status" value="1"/>
</dbReference>
<dbReference type="InterPro" id="IPR051619">
    <property type="entry name" value="TypeII_TA_RNase_PINc/VapC"/>
</dbReference>
<dbReference type="Pfam" id="PF01850">
    <property type="entry name" value="PIN"/>
    <property type="match status" value="1"/>
</dbReference>
<comment type="caution">
    <text evidence="3">The sequence shown here is derived from an EMBL/GenBank/DDBJ whole genome shotgun (WGS) entry which is preliminary data.</text>
</comment>
<keyword evidence="4" id="KW-1185">Reference proteome</keyword>
<sequence>MQYFEKNITNDCTATDFPPLCGYKPAREPGVRNHMEMTYLRACCLDASVLVKWHIDEEGSEVVRDFIAKEATIYTTPFCFYEALGVLKVKYLYRKEISREQYLEACFSLGCEFQARLNEAEDIDVCEPPYLLQTIELARKHNLDVSDAFQILSVKEGLFAGGIEGSATILVTADSKLAATAEHEGLRVLNVLESGNG</sequence>
<organism evidence="3 4">
    <name type="scientific">Marinobacter halodurans</name>
    <dbReference type="NCBI Taxonomy" id="2528979"/>
    <lineage>
        <taxon>Bacteria</taxon>
        <taxon>Pseudomonadati</taxon>
        <taxon>Pseudomonadota</taxon>
        <taxon>Gammaproteobacteria</taxon>
        <taxon>Pseudomonadales</taxon>
        <taxon>Marinobacteraceae</taxon>
        <taxon>Marinobacter</taxon>
    </lineage>
</organism>
<dbReference type="SUPFAM" id="SSF88723">
    <property type="entry name" value="PIN domain-like"/>
    <property type="match status" value="1"/>
</dbReference>
<dbReference type="InterPro" id="IPR029060">
    <property type="entry name" value="PIN-like_dom_sf"/>
</dbReference>
<dbReference type="RefSeq" id="WP_131484152.1">
    <property type="nucleotide sequence ID" value="NZ_SJDL01000067.1"/>
</dbReference>
<protein>
    <submittedName>
        <fullName evidence="3">PIN domain-containing protein</fullName>
    </submittedName>
</protein>
<reference evidence="3 4" key="1">
    <citation type="submission" date="2019-02" db="EMBL/GenBank/DDBJ databases">
        <title>Marinobacter halodurans sp. nov., a marine bacterium isolated from sea tidal flat.</title>
        <authorList>
            <person name="Yoo Y."/>
            <person name="Lee D.W."/>
            <person name="Kim B.S."/>
            <person name="Kim J.-J."/>
        </authorList>
    </citation>
    <scope>NUCLEOTIDE SEQUENCE [LARGE SCALE GENOMIC DNA]</scope>
    <source>
        <strain evidence="3 4">YJ-S3-2</strain>
    </source>
</reference>
<evidence type="ECO:0000256" key="1">
    <source>
        <dbReference type="ARBA" id="ARBA00022842"/>
    </source>
</evidence>
<dbReference type="InterPro" id="IPR044153">
    <property type="entry name" value="PIN_Pae0151-like"/>
</dbReference>